<proteinExistence type="predicted"/>
<evidence type="ECO:0000256" key="1">
    <source>
        <dbReference type="SAM" id="Phobius"/>
    </source>
</evidence>
<dbReference type="RefSeq" id="WP_193954467.1">
    <property type="nucleotide sequence ID" value="NZ_JADEYS010000018.1"/>
</dbReference>
<keyword evidence="1" id="KW-0812">Transmembrane</keyword>
<dbReference type="EMBL" id="JADEYS010000018">
    <property type="protein sequence ID" value="MBE9398770.1"/>
    <property type="molecule type" value="Genomic_DNA"/>
</dbReference>
<keyword evidence="3" id="KW-1185">Reference proteome</keyword>
<comment type="caution">
    <text evidence="2">The sequence shown here is derived from an EMBL/GenBank/DDBJ whole genome shotgun (WGS) entry which is preliminary data.</text>
</comment>
<dbReference type="Pfam" id="PF07963">
    <property type="entry name" value="N_methyl"/>
    <property type="match status" value="1"/>
</dbReference>
<dbReference type="Proteomes" id="UP000640333">
    <property type="component" value="Unassembled WGS sequence"/>
</dbReference>
<protein>
    <submittedName>
        <fullName evidence="2">Prepilin-type N-terminal cleavage/methylation domain-containing protein</fullName>
    </submittedName>
</protein>
<keyword evidence="1" id="KW-1133">Transmembrane helix</keyword>
<evidence type="ECO:0000313" key="2">
    <source>
        <dbReference type="EMBL" id="MBE9398770.1"/>
    </source>
</evidence>
<dbReference type="PROSITE" id="PS00409">
    <property type="entry name" value="PROKAR_NTER_METHYL"/>
    <property type="match status" value="1"/>
</dbReference>
<gene>
    <name evidence="2" type="ORF">IOQ59_16035</name>
</gene>
<keyword evidence="1" id="KW-0472">Membrane</keyword>
<reference evidence="2" key="1">
    <citation type="submission" date="2020-10" db="EMBL/GenBank/DDBJ databases">
        <title>Bacterium isolated from coastal waters sediment.</title>
        <authorList>
            <person name="Chen R.-J."/>
            <person name="Lu D.-C."/>
            <person name="Zhu K.-L."/>
            <person name="Du Z.-J."/>
        </authorList>
    </citation>
    <scope>NUCLEOTIDE SEQUENCE</scope>
    <source>
        <strain evidence="2">N1Y112</strain>
    </source>
</reference>
<accession>A0A8J7FC09</accession>
<evidence type="ECO:0000313" key="3">
    <source>
        <dbReference type="Proteomes" id="UP000640333"/>
    </source>
</evidence>
<dbReference type="InterPro" id="IPR012902">
    <property type="entry name" value="N_methyl_site"/>
</dbReference>
<name>A0A8J7FC09_9GAMM</name>
<sequence length="134" mass="15291">MTSNRRKMTGFTLIEVLVSFIVLSMALGVIMSLLSVSMRTSRTADTDQYALMLAESKLAELVATPELSVGRSDGEFTEPYRWESIIEPWEFPDQVPGTIYPFMPYRIEVSIFWGDHERQHFSLSTIYVVAEDTL</sequence>
<organism evidence="2 3">
    <name type="scientific">Pontibacterium sinense</name>
    <dbReference type="NCBI Taxonomy" id="2781979"/>
    <lineage>
        <taxon>Bacteria</taxon>
        <taxon>Pseudomonadati</taxon>
        <taxon>Pseudomonadota</taxon>
        <taxon>Gammaproteobacteria</taxon>
        <taxon>Oceanospirillales</taxon>
        <taxon>Oceanospirillaceae</taxon>
        <taxon>Pontibacterium</taxon>
    </lineage>
</organism>
<feature type="transmembrane region" description="Helical" evidence="1">
    <location>
        <begin position="12"/>
        <end position="34"/>
    </location>
</feature>
<dbReference type="AlphaFoldDB" id="A0A8J7FC09"/>